<reference evidence="1" key="2">
    <citation type="submission" date="2021-12" db="EMBL/GenBank/DDBJ databases">
        <title>Resequencing data analysis of finger millet.</title>
        <authorList>
            <person name="Hatakeyama M."/>
            <person name="Aluri S."/>
            <person name="Balachadran M.T."/>
            <person name="Sivarajan S.R."/>
            <person name="Poveda L."/>
            <person name="Shimizu-Inatsugi R."/>
            <person name="Schlapbach R."/>
            <person name="Sreeman S.M."/>
            <person name="Shimizu K.K."/>
        </authorList>
    </citation>
    <scope>NUCLEOTIDE SEQUENCE</scope>
</reference>
<sequence>MSELHRLIPIKWTWTVQQQGNGFLVPFPSKVELDRMVATKFIHTIGGEGILIISEWTNKIEPRKYLQKAWINVYGVPYEIRSYLSLWAVGTIIGATQKVDMKYLKKMGVVRILVAVIDIKGIPDSSEIAVGEGLYDIFYKIDKVCKNGV</sequence>
<evidence type="ECO:0008006" key="3">
    <source>
        <dbReference type="Google" id="ProtNLM"/>
    </source>
</evidence>
<gene>
    <name evidence="1" type="primary">gb16255</name>
    <name evidence="1" type="ORF">PR202_gb16255</name>
</gene>
<organism evidence="1 2">
    <name type="scientific">Eleusine coracana subsp. coracana</name>
    <dbReference type="NCBI Taxonomy" id="191504"/>
    <lineage>
        <taxon>Eukaryota</taxon>
        <taxon>Viridiplantae</taxon>
        <taxon>Streptophyta</taxon>
        <taxon>Embryophyta</taxon>
        <taxon>Tracheophyta</taxon>
        <taxon>Spermatophyta</taxon>
        <taxon>Magnoliopsida</taxon>
        <taxon>Liliopsida</taxon>
        <taxon>Poales</taxon>
        <taxon>Poaceae</taxon>
        <taxon>PACMAD clade</taxon>
        <taxon>Chloridoideae</taxon>
        <taxon>Cynodonteae</taxon>
        <taxon>Eleusininae</taxon>
        <taxon>Eleusine</taxon>
    </lineage>
</organism>
<dbReference type="EMBL" id="BQKI01000080">
    <property type="protein sequence ID" value="GJN28162.1"/>
    <property type="molecule type" value="Genomic_DNA"/>
</dbReference>
<dbReference type="Proteomes" id="UP001054889">
    <property type="component" value="Unassembled WGS sequence"/>
</dbReference>
<evidence type="ECO:0000313" key="1">
    <source>
        <dbReference type="EMBL" id="GJN28162.1"/>
    </source>
</evidence>
<accession>A0AAV5F0K9</accession>
<dbReference type="PANTHER" id="PTHR33170:SF50">
    <property type="entry name" value="DUF4283 DOMAIN-CONTAINING PROTEIN"/>
    <property type="match status" value="1"/>
</dbReference>
<evidence type="ECO:0000313" key="2">
    <source>
        <dbReference type="Proteomes" id="UP001054889"/>
    </source>
</evidence>
<dbReference type="AlphaFoldDB" id="A0AAV5F0K9"/>
<comment type="caution">
    <text evidence="1">The sequence shown here is derived from an EMBL/GenBank/DDBJ whole genome shotgun (WGS) entry which is preliminary data.</text>
</comment>
<name>A0AAV5F0K9_ELECO</name>
<keyword evidence="2" id="KW-1185">Reference proteome</keyword>
<proteinExistence type="predicted"/>
<dbReference type="PANTHER" id="PTHR33170">
    <property type="entry name" value="DUF4283 DOMAIN-CONTAINING PROTEIN-RELATED"/>
    <property type="match status" value="1"/>
</dbReference>
<reference evidence="1" key="1">
    <citation type="journal article" date="2018" name="DNA Res.">
        <title>Multiple hybrid de novo genome assembly of finger millet, an orphan allotetraploid crop.</title>
        <authorList>
            <person name="Hatakeyama M."/>
            <person name="Aluri S."/>
            <person name="Balachadran M.T."/>
            <person name="Sivarajan S.R."/>
            <person name="Patrignani A."/>
            <person name="Gruter S."/>
            <person name="Poveda L."/>
            <person name="Shimizu-Inatsugi R."/>
            <person name="Baeten J."/>
            <person name="Francoijs K.J."/>
            <person name="Nataraja K.N."/>
            <person name="Reddy Y.A.N."/>
            <person name="Phadnis S."/>
            <person name="Ravikumar R.L."/>
            <person name="Schlapbach R."/>
            <person name="Sreeman S.M."/>
            <person name="Shimizu K.K."/>
        </authorList>
    </citation>
    <scope>NUCLEOTIDE SEQUENCE</scope>
</reference>
<protein>
    <recommendedName>
        <fullName evidence="3">DUF4283 domain-containing protein</fullName>
    </recommendedName>
</protein>